<dbReference type="AlphaFoldDB" id="A0A0E0I297"/>
<feature type="region of interest" description="Disordered" evidence="1">
    <location>
        <begin position="24"/>
        <end position="67"/>
    </location>
</feature>
<protein>
    <submittedName>
        <fullName evidence="3">Uncharacterized protein</fullName>
    </submittedName>
</protein>
<reference evidence="3" key="1">
    <citation type="submission" date="2015-04" db="UniProtKB">
        <authorList>
            <consortium name="EnsemblPlants"/>
        </authorList>
    </citation>
    <scope>IDENTIFICATION</scope>
    <source>
        <strain evidence="3">SL10</strain>
    </source>
</reference>
<dbReference type="Proteomes" id="UP000006591">
    <property type="component" value="Chromosome 7"/>
</dbReference>
<evidence type="ECO:0000313" key="4">
    <source>
        <dbReference type="Proteomes" id="UP000006591"/>
    </source>
</evidence>
<accession>A0A0E0I297</accession>
<evidence type="ECO:0000313" key="3">
    <source>
        <dbReference type="EnsemblPlants" id="ONIVA07G16810.1"/>
    </source>
</evidence>
<keyword evidence="4" id="KW-1185">Reference proteome</keyword>
<feature type="chain" id="PRO_5002362264" evidence="2">
    <location>
        <begin position="20"/>
        <end position="67"/>
    </location>
</feature>
<evidence type="ECO:0000256" key="1">
    <source>
        <dbReference type="SAM" id="MobiDB-lite"/>
    </source>
</evidence>
<dbReference type="EnsemblPlants" id="ONIVA07G16810.1">
    <property type="protein sequence ID" value="ONIVA07G16810.1"/>
    <property type="gene ID" value="ONIVA07G16810"/>
</dbReference>
<organism evidence="3">
    <name type="scientific">Oryza nivara</name>
    <name type="common">Indian wild rice</name>
    <name type="synonym">Oryza sativa f. spontanea</name>
    <dbReference type="NCBI Taxonomy" id="4536"/>
    <lineage>
        <taxon>Eukaryota</taxon>
        <taxon>Viridiplantae</taxon>
        <taxon>Streptophyta</taxon>
        <taxon>Embryophyta</taxon>
        <taxon>Tracheophyta</taxon>
        <taxon>Spermatophyta</taxon>
        <taxon>Magnoliopsida</taxon>
        <taxon>Liliopsida</taxon>
        <taxon>Poales</taxon>
        <taxon>Poaceae</taxon>
        <taxon>BOP clade</taxon>
        <taxon>Oryzoideae</taxon>
        <taxon>Oryzeae</taxon>
        <taxon>Oryzinae</taxon>
        <taxon>Oryza</taxon>
    </lineage>
</organism>
<keyword evidence="2" id="KW-0732">Signal</keyword>
<dbReference type="STRING" id="4536.A0A0E0I297"/>
<dbReference type="Gramene" id="ONIVA07G16810.1">
    <property type="protein sequence ID" value="ONIVA07G16810.1"/>
    <property type="gene ID" value="ONIVA07G16810"/>
</dbReference>
<reference evidence="3" key="2">
    <citation type="submission" date="2018-04" db="EMBL/GenBank/DDBJ databases">
        <title>OnivRS2 (Oryza nivara Reference Sequence Version 2).</title>
        <authorList>
            <person name="Zhang J."/>
            <person name="Kudrna D."/>
            <person name="Lee S."/>
            <person name="Talag J."/>
            <person name="Rajasekar S."/>
            <person name="Welchert J."/>
            <person name="Hsing Y.-I."/>
            <person name="Wing R.A."/>
        </authorList>
    </citation>
    <scope>NUCLEOTIDE SEQUENCE [LARGE SCALE GENOMIC DNA]</scope>
    <source>
        <strain evidence="3">SL10</strain>
    </source>
</reference>
<proteinExistence type="predicted"/>
<sequence length="67" mass="7175">MVKPAAVLLLLYLPLLVTPTRIGLSRNPFVPPPNSVPTIDRTEMGAGPRRRRCGIASPFPPPQGESG</sequence>
<feature type="compositionally biased region" description="Pro residues" evidence="1">
    <location>
        <begin position="58"/>
        <end position="67"/>
    </location>
</feature>
<dbReference type="HOGENOM" id="CLU_2816841_0_0_1"/>
<evidence type="ECO:0000256" key="2">
    <source>
        <dbReference type="SAM" id="SignalP"/>
    </source>
</evidence>
<name>A0A0E0I297_ORYNI</name>
<feature type="signal peptide" evidence="2">
    <location>
        <begin position="1"/>
        <end position="19"/>
    </location>
</feature>